<evidence type="ECO:0000256" key="4">
    <source>
        <dbReference type="SAM" id="MobiDB-lite"/>
    </source>
</evidence>
<dbReference type="EC" id="2.8.2.-" evidence="3"/>
<keyword evidence="7" id="KW-1185">Reference proteome</keyword>
<organism evidence="6 7">
    <name type="scientific">Acipenser oxyrinchus oxyrinchus</name>
    <dbReference type="NCBI Taxonomy" id="40147"/>
    <lineage>
        <taxon>Eukaryota</taxon>
        <taxon>Metazoa</taxon>
        <taxon>Chordata</taxon>
        <taxon>Craniata</taxon>
        <taxon>Vertebrata</taxon>
        <taxon>Euteleostomi</taxon>
        <taxon>Actinopterygii</taxon>
        <taxon>Chondrostei</taxon>
        <taxon>Acipenseriformes</taxon>
        <taxon>Acipenseridae</taxon>
        <taxon>Acipenser</taxon>
    </lineage>
</organism>
<dbReference type="Pfam" id="PF00685">
    <property type="entry name" value="Sulfotransfer_1"/>
    <property type="match status" value="1"/>
</dbReference>
<dbReference type="EMBL" id="JAGXEW010000059">
    <property type="protein sequence ID" value="KAK1150491.1"/>
    <property type="molecule type" value="Genomic_DNA"/>
</dbReference>
<evidence type="ECO:0000256" key="3">
    <source>
        <dbReference type="RuleBase" id="RU361155"/>
    </source>
</evidence>
<feature type="compositionally biased region" description="Polar residues" evidence="4">
    <location>
        <begin position="74"/>
        <end position="90"/>
    </location>
</feature>
<dbReference type="GO" id="GO:0008146">
    <property type="term" value="F:sulfotransferase activity"/>
    <property type="evidence" value="ECO:0007669"/>
    <property type="project" value="InterPro"/>
</dbReference>
<dbReference type="Proteomes" id="UP001230051">
    <property type="component" value="Unassembled WGS sequence"/>
</dbReference>
<evidence type="ECO:0000256" key="2">
    <source>
        <dbReference type="ARBA" id="ARBA00022679"/>
    </source>
</evidence>
<name>A0AAD8CGU2_ACIOX</name>
<evidence type="ECO:0000256" key="1">
    <source>
        <dbReference type="ARBA" id="ARBA00005771"/>
    </source>
</evidence>
<evidence type="ECO:0000313" key="6">
    <source>
        <dbReference type="EMBL" id="KAK1150491.1"/>
    </source>
</evidence>
<dbReference type="AlphaFoldDB" id="A0AAD8CGU2"/>
<gene>
    <name evidence="6" type="primary">SULT3A1</name>
    <name evidence="6" type="ORF">AOXY_G33918</name>
</gene>
<accession>A0AAD8CGU2</accession>
<feature type="region of interest" description="Disordered" evidence="4">
    <location>
        <begin position="74"/>
        <end position="108"/>
    </location>
</feature>
<comment type="caution">
    <text evidence="6">The sequence shown here is derived from an EMBL/GenBank/DDBJ whole genome shotgun (WGS) entry which is preliminary data.</text>
</comment>
<dbReference type="PANTHER" id="PTHR11783">
    <property type="entry name" value="SULFOTRANSFERASE SULT"/>
    <property type="match status" value="1"/>
</dbReference>
<evidence type="ECO:0000313" key="7">
    <source>
        <dbReference type="Proteomes" id="UP001230051"/>
    </source>
</evidence>
<dbReference type="InterPro" id="IPR000863">
    <property type="entry name" value="Sulfotransferase_dom"/>
</dbReference>
<feature type="compositionally biased region" description="Low complexity" evidence="4">
    <location>
        <begin position="91"/>
        <end position="107"/>
    </location>
</feature>
<dbReference type="SUPFAM" id="SSF52540">
    <property type="entry name" value="P-loop containing nucleoside triphosphate hydrolases"/>
    <property type="match status" value="1"/>
</dbReference>
<comment type="similarity">
    <text evidence="1 3">Belongs to the sulfotransferase 1 family.</text>
</comment>
<sequence length="340" mass="39240">MADTAAKSSETYMFQYKGYNFTKNIVTPEYIDSLEDFEIRDSDVFLVTYLKSGTVWTQQIIILIHEEEGCNAAESQGSNAARSESYNATQSEGSNAAESEGSNAAESDTNMKRMPWLEYNLEGKDYNMRPSPRLFTSHLTYNLMPKMLKEKKAKVIYVARNPKDAMVSLFHFSKILTYMETAKNIGDLMEKYLSGQVARILILFLTVVAGSWFDHVRGWYSHREQLNFLFLTYEEMIKDLRGAVLKMCHFLGKRLQDSAIDRIVEKATFKNMKNNPKANYEFLPEKAILKDNGKFLRKGTVGDWKNTLTVAQSEHFDEVYRQRMKDLPLKFVWDLNEDAS</sequence>
<feature type="domain" description="Sulfotransferase" evidence="5">
    <location>
        <begin position="41"/>
        <end position="327"/>
    </location>
</feature>
<dbReference type="InterPro" id="IPR027417">
    <property type="entry name" value="P-loop_NTPase"/>
</dbReference>
<reference evidence="6" key="1">
    <citation type="submission" date="2022-02" db="EMBL/GenBank/DDBJ databases">
        <title>Atlantic sturgeon de novo genome assembly.</title>
        <authorList>
            <person name="Stock M."/>
            <person name="Klopp C."/>
            <person name="Guiguen Y."/>
            <person name="Cabau C."/>
            <person name="Parinello H."/>
            <person name="Santidrian Yebra-Pimentel E."/>
            <person name="Kuhl H."/>
            <person name="Dirks R.P."/>
            <person name="Guessner J."/>
            <person name="Wuertz S."/>
            <person name="Du K."/>
            <person name="Schartl M."/>
        </authorList>
    </citation>
    <scope>NUCLEOTIDE SEQUENCE</scope>
    <source>
        <strain evidence="6">STURGEONOMICS-FGT-2020</strain>
        <tissue evidence="6">Whole blood</tissue>
    </source>
</reference>
<dbReference type="Gene3D" id="3.40.50.300">
    <property type="entry name" value="P-loop containing nucleotide triphosphate hydrolases"/>
    <property type="match status" value="1"/>
</dbReference>
<proteinExistence type="inferred from homology"/>
<protein>
    <recommendedName>
        <fullName evidence="3">Sulfotransferase</fullName>
        <ecNumber evidence="3">2.8.2.-</ecNumber>
    </recommendedName>
</protein>
<keyword evidence="2 3" id="KW-0808">Transferase</keyword>
<evidence type="ECO:0000259" key="5">
    <source>
        <dbReference type="Pfam" id="PF00685"/>
    </source>
</evidence>